<gene>
    <name evidence="2" type="ORF">NS331_21120</name>
</gene>
<dbReference type="Pfam" id="PF11137">
    <property type="entry name" value="DUF2909"/>
    <property type="match status" value="1"/>
</dbReference>
<name>A0A147GN18_9BURK</name>
<dbReference type="NCBIfam" id="NF033233">
    <property type="entry name" value="twin_helix"/>
    <property type="match status" value="1"/>
</dbReference>
<evidence type="ECO:0000256" key="1">
    <source>
        <dbReference type="SAM" id="Phobius"/>
    </source>
</evidence>
<feature type="transmembrane region" description="Helical" evidence="1">
    <location>
        <begin position="43"/>
        <end position="63"/>
    </location>
</feature>
<reference evidence="2 3" key="1">
    <citation type="journal article" date="2016" name="Front. Microbiol.">
        <title>Genomic Resource of Rice Seed Associated Bacteria.</title>
        <authorList>
            <person name="Midha S."/>
            <person name="Bansal K."/>
            <person name="Sharma S."/>
            <person name="Kumar N."/>
            <person name="Patil P.P."/>
            <person name="Chaudhry V."/>
            <person name="Patil P.B."/>
        </authorList>
    </citation>
    <scope>NUCLEOTIDE SEQUENCE [LARGE SCALE GENOMIC DNA]</scope>
    <source>
        <strain evidence="2 3">NS331</strain>
    </source>
</reference>
<evidence type="ECO:0000313" key="3">
    <source>
        <dbReference type="Proteomes" id="UP000072741"/>
    </source>
</evidence>
<dbReference type="EMBL" id="LDSL01000148">
    <property type="protein sequence ID" value="KTT15296.1"/>
    <property type="molecule type" value="Genomic_DNA"/>
</dbReference>
<keyword evidence="1" id="KW-0812">Transmembrane</keyword>
<comment type="caution">
    <text evidence="2">The sequence shown here is derived from an EMBL/GenBank/DDBJ whole genome shotgun (WGS) entry which is preliminary data.</text>
</comment>
<dbReference type="OrthoDB" id="8687573at2"/>
<accession>A0A147GN18</accession>
<keyword evidence="1" id="KW-0472">Membrane</keyword>
<proteinExistence type="predicted"/>
<dbReference type="AlphaFoldDB" id="A0A147GN18"/>
<keyword evidence="1" id="KW-1133">Transmembrane helix</keyword>
<keyword evidence="3" id="KW-1185">Reference proteome</keyword>
<dbReference type="Proteomes" id="UP000072741">
    <property type="component" value="Unassembled WGS sequence"/>
</dbReference>
<evidence type="ECO:0000313" key="2">
    <source>
        <dbReference type="EMBL" id="KTT15296.1"/>
    </source>
</evidence>
<dbReference type="InterPro" id="IPR021313">
    <property type="entry name" value="DUF2909"/>
</dbReference>
<organism evidence="2 3">
    <name type="scientific">Pseudacidovorax intermedius</name>
    <dbReference type="NCBI Taxonomy" id="433924"/>
    <lineage>
        <taxon>Bacteria</taxon>
        <taxon>Pseudomonadati</taxon>
        <taxon>Pseudomonadota</taxon>
        <taxon>Betaproteobacteria</taxon>
        <taxon>Burkholderiales</taxon>
        <taxon>Comamonadaceae</taxon>
        <taxon>Pseudacidovorax</taxon>
    </lineage>
</organism>
<protein>
    <submittedName>
        <fullName evidence="2">Membrane protein</fullName>
    </submittedName>
</protein>
<dbReference type="RefSeq" id="WP_058643910.1">
    <property type="nucleotide sequence ID" value="NZ_LDSL01000148.1"/>
</dbReference>
<sequence length="73" mass="7771">MKYLVALGFVGILGSLAWALFHMLTGGRDGKSRPGGMARALTVRIGLSVVLFLCLLLAWKLGYIQPTGLPAGR</sequence>